<feature type="region of interest" description="Disordered" evidence="1">
    <location>
        <begin position="1"/>
        <end position="65"/>
    </location>
</feature>
<organism evidence="3 4">
    <name type="scientific">Brenthis ino</name>
    <name type="common">lesser marbled fritillary</name>
    <dbReference type="NCBI Taxonomy" id="405034"/>
    <lineage>
        <taxon>Eukaryota</taxon>
        <taxon>Metazoa</taxon>
        <taxon>Ecdysozoa</taxon>
        <taxon>Arthropoda</taxon>
        <taxon>Hexapoda</taxon>
        <taxon>Insecta</taxon>
        <taxon>Pterygota</taxon>
        <taxon>Neoptera</taxon>
        <taxon>Endopterygota</taxon>
        <taxon>Lepidoptera</taxon>
        <taxon>Glossata</taxon>
        <taxon>Ditrysia</taxon>
        <taxon>Papilionoidea</taxon>
        <taxon>Nymphalidae</taxon>
        <taxon>Heliconiinae</taxon>
        <taxon>Argynnini</taxon>
        <taxon>Brenthis</taxon>
    </lineage>
</organism>
<accession>A0A8J9V3H0</accession>
<evidence type="ECO:0000313" key="4">
    <source>
        <dbReference type="Proteomes" id="UP000838878"/>
    </source>
</evidence>
<dbReference type="AlphaFoldDB" id="A0A8J9V3H0"/>
<evidence type="ECO:0000256" key="1">
    <source>
        <dbReference type="SAM" id="MobiDB-lite"/>
    </source>
</evidence>
<dbReference type="EMBL" id="OV170230">
    <property type="protein sequence ID" value="CAH0715228.1"/>
    <property type="molecule type" value="Genomic_DNA"/>
</dbReference>
<proteinExistence type="predicted"/>
<protein>
    <recommendedName>
        <fullName evidence="2">UMA domain-containing protein</fullName>
    </recommendedName>
</protein>
<sequence length="131" mass="14651">MFSSFFGKRRSSPSEDDTPPIPGPRPDDGFVVVDPTSPGQGGLYPSVSGIPYPQRPAPLPPAHPHQNLKVDTSFHYLEGVPFSLSRDIKMWKNKDTYATEIGDLLAFLTNRFNIDKYSYDFSVEKSVLKEC</sequence>
<feature type="domain" description="UMA" evidence="2">
    <location>
        <begin position="77"/>
        <end position="128"/>
    </location>
</feature>
<evidence type="ECO:0000259" key="2">
    <source>
        <dbReference type="PROSITE" id="PS51497"/>
    </source>
</evidence>
<gene>
    <name evidence="3" type="ORF">BINO364_LOCUS2190</name>
</gene>
<feature type="compositionally biased region" description="Pro residues" evidence="1">
    <location>
        <begin position="53"/>
        <end position="63"/>
    </location>
</feature>
<dbReference type="Proteomes" id="UP000838878">
    <property type="component" value="Chromosome 10"/>
</dbReference>
<name>A0A8J9V3H0_9NEOP</name>
<dbReference type="OrthoDB" id="5959275at2759"/>
<dbReference type="InterPro" id="IPR023340">
    <property type="entry name" value="UMA"/>
</dbReference>
<dbReference type="PROSITE" id="PS51497">
    <property type="entry name" value="UMA"/>
    <property type="match status" value="1"/>
</dbReference>
<keyword evidence="4" id="KW-1185">Reference proteome</keyword>
<reference evidence="3" key="1">
    <citation type="submission" date="2021-12" db="EMBL/GenBank/DDBJ databases">
        <authorList>
            <person name="Martin H S."/>
        </authorList>
    </citation>
    <scope>NUCLEOTIDE SEQUENCE</scope>
</reference>
<evidence type="ECO:0000313" key="3">
    <source>
        <dbReference type="EMBL" id="CAH0715228.1"/>
    </source>
</evidence>
<feature type="non-terminal residue" evidence="3">
    <location>
        <position position="131"/>
    </location>
</feature>